<dbReference type="Proteomes" id="UP000479691">
    <property type="component" value="Unassembled WGS sequence"/>
</dbReference>
<dbReference type="AlphaFoldDB" id="A0A7C8Q0E6"/>
<feature type="region of interest" description="Disordered" evidence="6">
    <location>
        <begin position="828"/>
        <end position="853"/>
    </location>
</feature>
<reference evidence="10 11" key="1">
    <citation type="submission" date="2019-06" db="EMBL/GenBank/DDBJ databases">
        <authorList>
            <person name="Palmer J.M."/>
        </authorList>
    </citation>
    <scope>NUCLEOTIDE SEQUENCE [LARGE SCALE GENOMIC DNA]</scope>
    <source>
        <strain evidence="10 11">TWF788</strain>
    </source>
</reference>
<feature type="transmembrane region" description="Helical" evidence="7">
    <location>
        <begin position="442"/>
        <end position="462"/>
    </location>
</feature>
<comment type="subcellular location">
    <subcellularLocation>
        <location evidence="1">Membrane</location>
        <topology evidence="1">Multi-pass membrane protein</topology>
    </subcellularLocation>
</comment>
<evidence type="ECO:0000256" key="7">
    <source>
        <dbReference type="SAM" id="Phobius"/>
    </source>
</evidence>
<dbReference type="InterPro" id="IPR002227">
    <property type="entry name" value="Tyrosinase_Cu-bd"/>
</dbReference>
<dbReference type="Gene3D" id="1.10.1280.10">
    <property type="entry name" value="Di-copper center containing domain from catechol oxidase"/>
    <property type="match status" value="1"/>
</dbReference>
<evidence type="ECO:0000256" key="4">
    <source>
        <dbReference type="ARBA" id="ARBA00023136"/>
    </source>
</evidence>
<dbReference type="GO" id="GO:0016020">
    <property type="term" value="C:membrane"/>
    <property type="evidence" value="ECO:0007669"/>
    <property type="project" value="UniProtKB-SubCell"/>
</dbReference>
<dbReference type="SUPFAM" id="SSF48056">
    <property type="entry name" value="Di-copper centre-containing domain"/>
    <property type="match status" value="1"/>
</dbReference>
<keyword evidence="2 7" id="KW-0812">Transmembrane</keyword>
<evidence type="ECO:0000313" key="10">
    <source>
        <dbReference type="EMBL" id="KAF3187033.1"/>
    </source>
</evidence>
<feature type="region of interest" description="Disordered" evidence="6">
    <location>
        <begin position="600"/>
        <end position="726"/>
    </location>
</feature>
<dbReference type="PANTHER" id="PTHR33048">
    <property type="entry name" value="PTH11-LIKE INTEGRAL MEMBRANE PROTEIN (AFU_ORTHOLOGUE AFUA_5G11245)"/>
    <property type="match status" value="1"/>
</dbReference>
<keyword evidence="3 7" id="KW-1133">Transmembrane helix</keyword>
<protein>
    <recommendedName>
        <fullName evidence="9">Tyrosinase copper-binding domain-containing protein</fullName>
    </recommendedName>
</protein>
<feature type="chain" id="PRO_5028821948" description="Tyrosinase copper-binding domain-containing protein" evidence="8">
    <location>
        <begin position="27"/>
        <end position="888"/>
    </location>
</feature>
<evidence type="ECO:0000259" key="9">
    <source>
        <dbReference type="PROSITE" id="PS00498"/>
    </source>
</evidence>
<evidence type="ECO:0000313" key="11">
    <source>
        <dbReference type="Proteomes" id="UP000479691"/>
    </source>
</evidence>
<dbReference type="PRINTS" id="PR00092">
    <property type="entry name" value="TYROSINASE"/>
</dbReference>
<feature type="compositionally biased region" description="Basic and acidic residues" evidence="6">
    <location>
        <begin position="641"/>
        <end position="658"/>
    </location>
</feature>
<feature type="compositionally biased region" description="Acidic residues" evidence="6">
    <location>
        <begin position="832"/>
        <end position="842"/>
    </location>
</feature>
<gene>
    <name evidence="10" type="ORF">TWF788_002612</name>
</gene>
<dbReference type="EMBL" id="JAABOE010000015">
    <property type="protein sequence ID" value="KAF3187033.1"/>
    <property type="molecule type" value="Genomic_DNA"/>
</dbReference>
<evidence type="ECO:0000256" key="5">
    <source>
        <dbReference type="ARBA" id="ARBA00038359"/>
    </source>
</evidence>
<organism evidence="10 11">
    <name type="scientific">Orbilia oligospora</name>
    <name type="common">Nematode-trapping fungus</name>
    <name type="synonym">Arthrobotrys oligospora</name>
    <dbReference type="NCBI Taxonomy" id="2813651"/>
    <lineage>
        <taxon>Eukaryota</taxon>
        <taxon>Fungi</taxon>
        <taxon>Dikarya</taxon>
        <taxon>Ascomycota</taxon>
        <taxon>Pezizomycotina</taxon>
        <taxon>Orbiliomycetes</taxon>
        <taxon>Orbiliales</taxon>
        <taxon>Orbiliaceae</taxon>
        <taxon>Orbilia</taxon>
    </lineage>
</organism>
<evidence type="ECO:0000256" key="2">
    <source>
        <dbReference type="ARBA" id="ARBA00022692"/>
    </source>
</evidence>
<feature type="signal peptide" evidence="8">
    <location>
        <begin position="1"/>
        <end position="26"/>
    </location>
</feature>
<sequence>MASVSRLIRFAVIIALLGPFVSLISASPTYGNVPLPKLISSASRRALSASEKKAYITAVQCLGNKRKAKSISGIPGLQTRYDDFQGVHSVQTPNIHWVGHFMLWHRYYIATYEKALREVCGYRGAQPYWNWTIDINSGKDMSQWPIFNNNTGFGGNGVYVDGENPFGIPERSGGGCVPRGPFAWPKWSVNLGPGSSLDYNPRCLARDFSRPMMRWATQELVNWVLDVKKYSDFAYRLENVPVFTVPNVHGAGHFGVGGALGALGDVYASPGDPIFFLHHTTMDRMLWTWQKRKLPARLYDVGGPIIPFDYTGPNITLGFKVGLGKLAPNVTLAQIMNLQGGILCYDYQLYCRYFLIHRVGADDWLITIGIAAEWALVVMNYFQIKYGTGRHITTVTIDGLIPTLRYWFAYQILYPLVLLFIKLSILAFYIKISPQRWYQITVYVVGTFVIAWSITFIFAYIFECPNPSTAWSLDFPRGCVNLPALYYSTASINIASDLIILLLPIPVLQQLQINKRRKLALIAIFSVGVVAVAGSVARLWSLWKYQHTVDVSYDAIFILLFSHIEINLAIMCACAPALKPLFKSLATPFSSKVGDSGAKSSALASSGGGGGAGTANARPAVGSRVGSGSGAGNPSIARNRAKFEMTDPSKRESPESRVVKITGGTPYYTPPLEMARPKGRRPTFENEEGYNEVDYDEGIEEEGENDKNEEDGGITRRPPPAKYRQGSVPNFQLDGSFGFTQEQSPLNMRHANTINTTTTVPNNTANNRPGQFSKLAGEYTVTCSSTHSLSKSGADVAPDQQYFGFVYRPSIWRRQSVISRISGRAKSAIGFGDDENPEDEESPDGRRLSEEGVKIEHEVRIDYELMTEEEKERWERKRSVLDAVDSLW</sequence>
<dbReference type="InterPro" id="IPR049326">
    <property type="entry name" value="Rhodopsin_dom_fungi"/>
</dbReference>
<name>A0A7C8Q0E6_ORBOL</name>
<feature type="compositionally biased region" description="Basic and acidic residues" evidence="6">
    <location>
        <begin position="843"/>
        <end position="853"/>
    </location>
</feature>
<dbReference type="PANTHER" id="PTHR33048:SF123">
    <property type="entry name" value="INTEGRAL MEMBRANE PROTEIN"/>
    <property type="match status" value="1"/>
</dbReference>
<comment type="similarity">
    <text evidence="5">Belongs to the SAT4 family.</text>
</comment>
<evidence type="ECO:0000256" key="8">
    <source>
        <dbReference type="SAM" id="SignalP"/>
    </source>
</evidence>
<dbReference type="PROSITE" id="PS00498">
    <property type="entry name" value="TYROSINASE_2"/>
    <property type="match status" value="1"/>
</dbReference>
<feature type="transmembrane region" description="Helical" evidence="7">
    <location>
        <begin position="484"/>
        <end position="507"/>
    </location>
</feature>
<keyword evidence="4 7" id="KW-0472">Membrane</keyword>
<feature type="transmembrane region" description="Helical" evidence="7">
    <location>
        <begin position="407"/>
        <end position="430"/>
    </location>
</feature>
<dbReference type="InterPro" id="IPR008922">
    <property type="entry name" value="Di-copper_centre_dom_sf"/>
</dbReference>
<feature type="domain" description="Tyrosinase copper-binding" evidence="9">
    <location>
        <begin position="272"/>
        <end position="283"/>
    </location>
</feature>
<evidence type="ECO:0000256" key="6">
    <source>
        <dbReference type="SAM" id="MobiDB-lite"/>
    </source>
</evidence>
<feature type="compositionally biased region" description="Acidic residues" evidence="6">
    <location>
        <begin position="685"/>
        <end position="712"/>
    </location>
</feature>
<evidence type="ECO:0000256" key="3">
    <source>
        <dbReference type="ARBA" id="ARBA00022989"/>
    </source>
</evidence>
<dbReference type="Pfam" id="PF20684">
    <property type="entry name" value="Fung_rhodopsin"/>
    <property type="match status" value="1"/>
</dbReference>
<evidence type="ECO:0000256" key="1">
    <source>
        <dbReference type="ARBA" id="ARBA00004141"/>
    </source>
</evidence>
<proteinExistence type="inferred from homology"/>
<feature type="transmembrane region" description="Helical" evidence="7">
    <location>
        <begin position="519"/>
        <end position="543"/>
    </location>
</feature>
<dbReference type="GO" id="GO:0016491">
    <property type="term" value="F:oxidoreductase activity"/>
    <property type="evidence" value="ECO:0007669"/>
    <property type="project" value="InterPro"/>
</dbReference>
<keyword evidence="8" id="KW-0732">Signal</keyword>
<dbReference type="InterPro" id="IPR052337">
    <property type="entry name" value="SAT4-like"/>
</dbReference>
<dbReference type="Pfam" id="PF00264">
    <property type="entry name" value="Tyrosinase"/>
    <property type="match status" value="1"/>
</dbReference>
<comment type="caution">
    <text evidence="10">The sequence shown here is derived from an EMBL/GenBank/DDBJ whole genome shotgun (WGS) entry which is preliminary data.</text>
</comment>
<accession>A0A7C8Q0E6</accession>
<feature type="transmembrane region" description="Helical" evidence="7">
    <location>
        <begin position="555"/>
        <end position="578"/>
    </location>
</feature>